<dbReference type="RefSeq" id="WP_164350538.1">
    <property type="nucleotide sequence ID" value="NZ_JAAGLQ010000746.1"/>
</dbReference>
<comment type="caution">
    <text evidence="3">The sequence shown here is derived from an EMBL/GenBank/DDBJ whole genome shotgun (WGS) entry which is preliminary data.</text>
</comment>
<feature type="domain" description="DUF2399" evidence="1">
    <location>
        <begin position="275"/>
        <end position="429"/>
    </location>
</feature>
<evidence type="ECO:0000313" key="3">
    <source>
        <dbReference type="EMBL" id="NEA20650.1"/>
    </source>
</evidence>
<evidence type="ECO:0000313" key="4">
    <source>
        <dbReference type="Proteomes" id="UP000471293"/>
    </source>
</evidence>
<dbReference type="Pfam" id="PF09664">
    <property type="entry name" value="DUF2399"/>
    <property type="match status" value="1"/>
</dbReference>
<dbReference type="EMBL" id="JAAGLQ010000746">
    <property type="protein sequence ID" value="NEA20650.1"/>
    <property type="molecule type" value="Genomic_DNA"/>
</dbReference>
<organism evidence="3 4">
    <name type="scientific">Streptomyces halstedii</name>
    <dbReference type="NCBI Taxonomy" id="1944"/>
    <lineage>
        <taxon>Bacteria</taxon>
        <taxon>Bacillati</taxon>
        <taxon>Actinomycetota</taxon>
        <taxon>Actinomycetes</taxon>
        <taxon>Kitasatosporales</taxon>
        <taxon>Streptomycetaceae</taxon>
        <taxon>Streptomyces</taxon>
    </lineage>
</organism>
<dbReference type="Pfam" id="PF11796">
    <property type="entry name" value="DUF3323"/>
    <property type="match status" value="1"/>
</dbReference>
<dbReference type="InterPro" id="IPR024465">
    <property type="entry name" value="DUF2399"/>
</dbReference>
<dbReference type="AlphaFoldDB" id="A0A6N9UA30"/>
<accession>A0A6N9UA30</accession>
<sequence length="438" mass="47016">MNTAGADCPQQWCTGGACDGARLESLLTEEAHWLWEQLAARADRSGEPSMTGGTTLITAPAASGQRAAVLGLVGSRILAPGERRRIRLDELTLRLRWHGSRLTPGAVAAHAAGRALGSTAAERARQLARTTSLRKLRARLSQDLPGHAPLRPADETWEELHRTGRVARILQHPAPEELLHTAAEVLRRLPPHGRTDRRLLAFHAAGTPHGLDAGTDLAGLVLAEAAAAGLTTTALPTRTAWGALGVDLDRLGGGLLSLGVHPDGWQVPGRFPLVLPPATLTDVHWPPPPHEGSWVFVTENPSVTTAALELPPAVPVRLLCTVGTPSATELDTLARLADSGWNIAVRADFDASGIGHMRAALRTVPRAHPWRMSADDYVRSLHPTPFHPTPVDTERLPETEWDPALRTAMYATGLPAYEEALLEDLLDDLRNGHPHPSP</sequence>
<protein>
    <submittedName>
        <fullName evidence="3">DUF2399 domain-containing protein</fullName>
    </submittedName>
</protein>
<gene>
    <name evidence="3" type="ORF">G3I29_35470</name>
</gene>
<name>A0A6N9UA30_STRHA</name>
<proteinExistence type="predicted"/>
<feature type="domain" description="Conserved hypothetical protein CHP02679 N terminus" evidence="2">
    <location>
        <begin position="62"/>
        <end position="261"/>
    </location>
</feature>
<reference evidence="3 4" key="1">
    <citation type="submission" date="2020-01" db="EMBL/GenBank/DDBJ databases">
        <title>Insect and environment-associated Actinomycetes.</title>
        <authorList>
            <person name="Currrie C."/>
            <person name="Chevrette M."/>
            <person name="Carlson C."/>
            <person name="Stubbendieck R."/>
            <person name="Wendt-Pienkowski E."/>
        </authorList>
    </citation>
    <scope>NUCLEOTIDE SEQUENCE [LARGE SCALE GENOMIC DNA]</scope>
    <source>
        <strain evidence="3 4">SID11342</strain>
    </source>
</reference>
<dbReference type="Proteomes" id="UP000471293">
    <property type="component" value="Unassembled WGS sequence"/>
</dbReference>
<evidence type="ECO:0000259" key="2">
    <source>
        <dbReference type="Pfam" id="PF11796"/>
    </source>
</evidence>
<dbReference type="InterPro" id="IPR024466">
    <property type="entry name" value="CHP02679_N"/>
</dbReference>
<evidence type="ECO:0000259" key="1">
    <source>
        <dbReference type="Pfam" id="PF09664"/>
    </source>
</evidence>